<evidence type="ECO:0000313" key="1">
    <source>
        <dbReference type="EMBL" id="CCH63927.1"/>
    </source>
</evidence>
<dbReference type="AlphaFoldDB" id="I2HAJ9"/>
<name>I2HAJ9_CAEEL</name>
<organism evidence="1 2">
    <name type="scientific">Caenorhabditis elegans</name>
    <dbReference type="NCBI Taxonomy" id="6239"/>
    <lineage>
        <taxon>Eukaryota</taxon>
        <taxon>Metazoa</taxon>
        <taxon>Ecdysozoa</taxon>
        <taxon>Nematoda</taxon>
        <taxon>Chromadorea</taxon>
        <taxon>Rhabditida</taxon>
        <taxon>Rhabditina</taxon>
        <taxon>Rhabditomorpha</taxon>
        <taxon>Rhabditoidea</taxon>
        <taxon>Rhabditidae</taxon>
        <taxon>Peloderinae</taxon>
        <taxon>Caenorhabditis</taxon>
    </lineage>
</organism>
<dbReference type="EMBL" id="BX284604">
    <property type="protein sequence ID" value="CCH63927.1"/>
    <property type="molecule type" value="Genomic_DNA"/>
</dbReference>
<protein>
    <submittedName>
        <fullName evidence="1">Protein hokC</fullName>
    </submittedName>
</protein>
<dbReference type="OrthoDB" id="5877415at2759"/>
<evidence type="ECO:0000313" key="3">
    <source>
        <dbReference type="WormBase" id="F56D5.6c"/>
    </source>
</evidence>
<dbReference type="CTD" id="177773"/>
<evidence type="ECO:0000313" key="2">
    <source>
        <dbReference type="Proteomes" id="UP000001940"/>
    </source>
</evidence>
<dbReference type="HOGENOM" id="CLU_3160444_0_0_1"/>
<dbReference type="WormBase" id="F56D5.6c">
    <property type="protein sequence ID" value="CE47524"/>
    <property type="gene ID" value="WBGene00010150"/>
</dbReference>
<dbReference type="GeneID" id="177773"/>
<keyword evidence="2" id="KW-1185">Reference proteome</keyword>
<gene>
    <name evidence="1" type="ORF">CELE_F56D5.6</name>
    <name evidence="1 3" type="ORF">F56D5.6</name>
</gene>
<dbReference type="AGR" id="WB:WBGene00010150"/>
<dbReference type="Proteomes" id="UP000001940">
    <property type="component" value="Chromosome IV"/>
</dbReference>
<proteinExistence type="predicted"/>
<reference evidence="1 2" key="1">
    <citation type="journal article" date="1998" name="Science">
        <title>Genome sequence of the nematode C. elegans: a platform for investigating biology.</title>
        <authorList>
            <consortium name="The C. elegans sequencing consortium"/>
            <person name="Sulson J.E."/>
            <person name="Waterston R."/>
        </authorList>
    </citation>
    <scope>NUCLEOTIDE SEQUENCE [LARGE SCALE GENOMIC DNA]</scope>
    <source>
        <strain evidence="1 2">Bristol N2</strain>
    </source>
</reference>
<dbReference type="Bgee" id="WBGene00010150">
    <property type="expression patterns" value="Expressed in larva and 3 other cell types or tissues"/>
</dbReference>
<dbReference type="ExpressionAtlas" id="I2HAJ9">
    <property type="expression patterns" value="baseline and differential"/>
</dbReference>
<sequence length="48" mass="5324">MHVRSRTVFGIGVCILAFLLNGSDASIVRKAKLVRVIRDCDPVNVQQQ</sequence>
<accession>I2HAJ9</accession>
<dbReference type="RefSeq" id="NP_001263766.1">
    <property type="nucleotide sequence ID" value="NM_001276837.1"/>
</dbReference>